<dbReference type="AlphaFoldDB" id="A0AAJ0I6M6"/>
<comment type="caution">
    <text evidence="1">The sequence shown here is derived from an EMBL/GenBank/DDBJ whole genome shotgun (WGS) entry which is preliminary data.</text>
</comment>
<proteinExistence type="predicted"/>
<dbReference type="EMBL" id="JAULSX010000005">
    <property type="protein sequence ID" value="KAK3491213.1"/>
    <property type="molecule type" value="Genomic_DNA"/>
</dbReference>
<evidence type="ECO:0000313" key="1">
    <source>
        <dbReference type="EMBL" id="KAK3491213.1"/>
    </source>
</evidence>
<name>A0AAJ0I6M6_9PEZI</name>
<protein>
    <submittedName>
        <fullName evidence="1">Uncharacterized protein</fullName>
    </submittedName>
</protein>
<gene>
    <name evidence="1" type="ORF">B0T23DRAFT_383371</name>
</gene>
<dbReference type="Proteomes" id="UP001285908">
    <property type="component" value="Unassembled WGS sequence"/>
</dbReference>
<dbReference type="PROSITE" id="PS51257">
    <property type="entry name" value="PROKAR_LIPOPROTEIN"/>
    <property type="match status" value="1"/>
</dbReference>
<dbReference type="RefSeq" id="XP_062692396.1">
    <property type="nucleotide sequence ID" value="XM_062837408.1"/>
</dbReference>
<reference evidence="1 2" key="1">
    <citation type="journal article" date="2023" name="Mol. Phylogenet. Evol.">
        <title>Genome-scale phylogeny and comparative genomics of the fungal order Sordariales.</title>
        <authorList>
            <person name="Hensen N."/>
            <person name="Bonometti L."/>
            <person name="Westerberg I."/>
            <person name="Brannstrom I.O."/>
            <person name="Guillou S."/>
            <person name="Cros-Aarteil S."/>
            <person name="Calhoun S."/>
            <person name="Haridas S."/>
            <person name="Kuo A."/>
            <person name="Mondo S."/>
            <person name="Pangilinan J."/>
            <person name="Riley R."/>
            <person name="LaButti K."/>
            <person name="Andreopoulos B."/>
            <person name="Lipzen A."/>
            <person name="Chen C."/>
            <person name="Yan M."/>
            <person name="Daum C."/>
            <person name="Ng V."/>
            <person name="Clum A."/>
            <person name="Steindorff A."/>
            <person name="Ohm R.A."/>
            <person name="Martin F."/>
            <person name="Silar P."/>
            <person name="Natvig D.O."/>
            <person name="Lalanne C."/>
            <person name="Gautier V."/>
            <person name="Ament-Velasquez S.L."/>
            <person name="Kruys A."/>
            <person name="Hutchinson M.I."/>
            <person name="Powell A.J."/>
            <person name="Barry K."/>
            <person name="Miller A.N."/>
            <person name="Grigoriev I.V."/>
            <person name="Debuchy R."/>
            <person name="Gladieux P."/>
            <person name="Hiltunen Thoren M."/>
            <person name="Johannesson H."/>
        </authorList>
    </citation>
    <scope>NUCLEOTIDE SEQUENCE [LARGE SCALE GENOMIC DNA]</scope>
    <source>
        <strain evidence="1 2">FGSC 10403</strain>
    </source>
</reference>
<sequence length="87" mass="9961">MARLLLHYVTGSLPLAIFSSSCWKKDMEAKSYRNIIESNGSCWRSTSTNRLVTLRASHRFLNTTQHSCYIREPLFHETTLNPGTSNI</sequence>
<dbReference type="GeneID" id="87875030"/>
<organism evidence="1 2">
    <name type="scientific">Neurospora hispaniola</name>
    <dbReference type="NCBI Taxonomy" id="588809"/>
    <lineage>
        <taxon>Eukaryota</taxon>
        <taxon>Fungi</taxon>
        <taxon>Dikarya</taxon>
        <taxon>Ascomycota</taxon>
        <taxon>Pezizomycotina</taxon>
        <taxon>Sordariomycetes</taxon>
        <taxon>Sordariomycetidae</taxon>
        <taxon>Sordariales</taxon>
        <taxon>Sordariaceae</taxon>
        <taxon>Neurospora</taxon>
    </lineage>
</organism>
<keyword evidence="2" id="KW-1185">Reference proteome</keyword>
<evidence type="ECO:0000313" key="2">
    <source>
        <dbReference type="Proteomes" id="UP001285908"/>
    </source>
</evidence>
<accession>A0AAJ0I6M6</accession>